<comment type="caution">
    <text evidence="2">The sequence shown here is derived from an EMBL/GenBank/DDBJ whole genome shotgun (WGS) entry which is preliminary data.</text>
</comment>
<dbReference type="OrthoDB" id="9760059at2"/>
<feature type="signal peptide" evidence="1">
    <location>
        <begin position="1"/>
        <end position="20"/>
    </location>
</feature>
<organism evidence="2 3">
    <name type="scientific">Hallella colorans</name>
    <dbReference type="NCBI Taxonomy" id="1703337"/>
    <lineage>
        <taxon>Bacteria</taxon>
        <taxon>Pseudomonadati</taxon>
        <taxon>Bacteroidota</taxon>
        <taxon>Bacteroidia</taxon>
        <taxon>Bacteroidales</taxon>
        <taxon>Prevotellaceae</taxon>
        <taxon>Hallella</taxon>
    </lineage>
</organism>
<keyword evidence="1" id="KW-0732">Signal</keyword>
<reference evidence="2 3" key="1">
    <citation type="submission" date="2018-05" db="EMBL/GenBank/DDBJ databases">
        <title>Genomic Encyclopedia of Type Strains, Phase IV (KMG-IV): sequencing the most valuable type-strain genomes for metagenomic binning, comparative biology and taxonomic classification.</title>
        <authorList>
            <person name="Goeker M."/>
        </authorList>
    </citation>
    <scope>NUCLEOTIDE SEQUENCE [LARGE SCALE GENOMIC DNA]</scope>
    <source>
        <strain evidence="2 3">DSM 100333</strain>
    </source>
</reference>
<evidence type="ECO:0000313" key="2">
    <source>
        <dbReference type="EMBL" id="PVX53600.1"/>
    </source>
</evidence>
<gene>
    <name evidence="2" type="ORF">C7379_11025</name>
</gene>
<evidence type="ECO:0000256" key="1">
    <source>
        <dbReference type="SAM" id="SignalP"/>
    </source>
</evidence>
<evidence type="ECO:0000313" key="3">
    <source>
        <dbReference type="Proteomes" id="UP000245870"/>
    </source>
</evidence>
<name>A0A2U0U7H5_9BACT</name>
<keyword evidence="3" id="KW-1185">Reference proteome</keyword>
<dbReference type="EMBL" id="QENY01000010">
    <property type="protein sequence ID" value="PVX53600.1"/>
    <property type="molecule type" value="Genomic_DNA"/>
</dbReference>
<dbReference type="RefSeq" id="WP_116616527.1">
    <property type="nucleotide sequence ID" value="NZ_QENY01000010.1"/>
</dbReference>
<sequence length="283" mass="30912">MKTKSLLITMMCAVAVTMNAQETTKTYDFANLSDAQKAELTVAVNDGSWKLDNNVYKSAERIGRNKKPVDCTNIAKLGGDPLVNKSKKEFSFTKGPLFAIYVDKKKECKAIYPKKETGIGNIWFNVDNTQAFKNALQLNASNLAIIIPGLKKGMKVSVRYRSTTSKENRYLNGFNFEDGHTFVAPTDAEPGKTDHTGEGTVAADGAAWVTSTKGIYVYDITVKNASGKVLSIDELNVLTGIGEIEAKTTADGKAYDLNGRYVGNDLNNLQRGVYIVNGKKIVK</sequence>
<protein>
    <submittedName>
        <fullName evidence="2">Uncharacterized protein</fullName>
    </submittedName>
</protein>
<dbReference type="AlphaFoldDB" id="A0A2U0U7H5"/>
<dbReference type="Proteomes" id="UP000245870">
    <property type="component" value="Unassembled WGS sequence"/>
</dbReference>
<proteinExistence type="predicted"/>
<accession>A0A2U0U7H5</accession>
<feature type="chain" id="PRO_5015774093" evidence="1">
    <location>
        <begin position="21"/>
        <end position="283"/>
    </location>
</feature>